<dbReference type="AlphaFoldDB" id="G0EGB9"/>
<dbReference type="Pfam" id="PF02800">
    <property type="entry name" value="Gp_dh_C"/>
    <property type="match status" value="1"/>
</dbReference>
<dbReference type="SUPFAM" id="SSF55347">
    <property type="entry name" value="Glyceraldehyde-3-phosphate dehydrogenase-like, C-terminal domain"/>
    <property type="match status" value="1"/>
</dbReference>
<feature type="binding site" evidence="10">
    <location>
        <begin position="141"/>
        <end position="143"/>
    </location>
    <ligand>
        <name>D-glyceraldehyde 3-phosphate</name>
        <dbReference type="ChEBI" id="CHEBI:59776"/>
    </ligand>
</feature>
<evidence type="ECO:0000256" key="11">
    <source>
        <dbReference type="PIRSR" id="PIRSR000149-1"/>
    </source>
</evidence>
<comment type="similarity">
    <text evidence="2 10 12">Belongs to the glyceraldehyde-3-phosphate dehydrogenase family.</text>
</comment>
<dbReference type="GO" id="GO:0009089">
    <property type="term" value="P:lysine biosynthetic process via diaminopimelate"/>
    <property type="evidence" value="ECO:0007669"/>
    <property type="project" value="InterPro"/>
</dbReference>
<comment type="pathway">
    <text evidence="1 10 12">Carbohydrate degradation; glycolysis; pyruvate from D-glyceraldehyde 3-phosphate: step 1/5.</text>
</comment>
<keyword evidence="7 10" id="KW-0324">Glycolysis</keyword>
<dbReference type="GO" id="GO:0050661">
    <property type="term" value="F:NADP binding"/>
    <property type="evidence" value="ECO:0007669"/>
    <property type="project" value="UniProtKB-UniRule"/>
</dbReference>
<evidence type="ECO:0000256" key="1">
    <source>
        <dbReference type="ARBA" id="ARBA00004869"/>
    </source>
</evidence>
<dbReference type="GeneID" id="11138468"/>
<keyword evidence="6 10" id="KW-0520">NAD</keyword>
<comment type="catalytic activity">
    <reaction evidence="8 10 12">
        <text>D-glyceraldehyde 3-phosphate + phosphate + NADP(+) = (2R)-3-phospho-glyceroyl phosphate + NADPH + H(+)</text>
        <dbReference type="Rhea" id="RHEA:10296"/>
        <dbReference type="ChEBI" id="CHEBI:15378"/>
        <dbReference type="ChEBI" id="CHEBI:43474"/>
        <dbReference type="ChEBI" id="CHEBI:57604"/>
        <dbReference type="ChEBI" id="CHEBI:57783"/>
        <dbReference type="ChEBI" id="CHEBI:58349"/>
        <dbReference type="ChEBI" id="CHEBI:59776"/>
        <dbReference type="EC" id="1.2.1.59"/>
    </reaction>
</comment>
<dbReference type="OrthoDB" id="295712at2157"/>
<name>G0EGB9_PYRF1</name>
<evidence type="ECO:0000256" key="6">
    <source>
        <dbReference type="ARBA" id="ARBA00023027"/>
    </source>
</evidence>
<comment type="subcellular location">
    <subcellularLocation>
        <location evidence="10 12">Cytoplasm</location>
    </subcellularLocation>
</comment>
<evidence type="ECO:0000256" key="7">
    <source>
        <dbReference type="ARBA" id="ARBA00023152"/>
    </source>
</evidence>
<keyword evidence="5 10" id="KW-0560">Oxidoreductase</keyword>
<dbReference type="Gene3D" id="3.30.360.10">
    <property type="entry name" value="Dihydrodipicolinate Reductase, domain 2"/>
    <property type="match status" value="1"/>
</dbReference>
<dbReference type="InterPro" id="IPR020830">
    <property type="entry name" value="GlycerAld_3-P_DH_AS"/>
</dbReference>
<dbReference type="InterPro" id="IPR000846">
    <property type="entry name" value="DapB_N"/>
</dbReference>
<dbReference type="NCBIfam" id="TIGR01546">
    <property type="entry name" value="GAPDH-II_archae"/>
    <property type="match status" value="1"/>
</dbReference>
<sequence length="342" mass="37637">MTVVNVAINGFGTIGKRVAEAVTRQPDMRLIGVSKTRPDYSAVVATRILGYNLYVPADKIEEFEKAGIKVAGTIEEMIEKADVIVDATPGGKGAEYKKLYVEKGKPAIFQGGEKADVADISFSTLCNYEEALGKRYIRVVSCNTTGLLRALCTLRKAFGLKWVRATIVRRAADPKEVKRGPVNAIVPDPAKLPSHHGVDVKTVVPDLDIMTAAVVVPTTLMHVHVVYAKLARSATREEVIRVFEEAPRIILVDASLGLKSTADLVELARDLGRRRYDIPELVIWRESITVNGDEIVWIQAVHQESIVVPENIDAIRAIFKLAKKAEDTIRVTDETLGLKKFL</sequence>
<dbReference type="HAMAP" id="MF_00559">
    <property type="entry name" value="G3P_dehdrog_arch"/>
    <property type="match status" value="1"/>
</dbReference>
<feature type="active site" description="Nucleophile" evidence="10 11">
    <location>
        <position position="142"/>
    </location>
</feature>
<evidence type="ECO:0000256" key="12">
    <source>
        <dbReference type="RuleBase" id="RU003388"/>
    </source>
</evidence>
<dbReference type="InterPro" id="IPR020828">
    <property type="entry name" value="GlycerAld_3-P_DH_NAD(P)-bd"/>
</dbReference>
<dbReference type="SMART" id="SM00846">
    <property type="entry name" value="Gp_dh_N"/>
    <property type="match status" value="1"/>
</dbReference>
<dbReference type="RefSeq" id="WP_014026821.1">
    <property type="nucleotide sequence ID" value="NC_015931.1"/>
</dbReference>
<dbReference type="PIRSF" id="PIRSF000149">
    <property type="entry name" value="GAP_DH"/>
    <property type="match status" value="1"/>
</dbReference>
<evidence type="ECO:0000259" key="13">
    <source>
        <dbReference type="SMART" id="SM00846"/>
    </source>
</evidence>
<dbReference type="NCBIfam" id="NF003251">
    <property type="entry name" value="PRK04207.1"/>
    <property type="match status" value="1"/>
</dbReference>
<dbReference type="Pfam" id="PF01113">
    <property type="entry name" value="DapB_N"/>
    <property type="match status" value="1"/>
</dbReference>
<dbReference type="Gene3D" id="3.40.50.720">
    <property type="entry name" value="NAD(P)-binding Rossmann-like Domain"/>
    <property type="match status" value="1"/>
</dbReference>
<evidence type="ECO:0000256" key="2">
    <source>
        <dbReference type="ARBA" id="ARBA00007406"/>
    </source>
</evidence>
<dbReference type="EC" id="1.2.1.59" evidence="10 12"/>
<dbReference type="eggNOG" id="arCOG00493">
    <property type="taxonomic scope" value="Archaea"/>
</dbReference>
<dbReference type="GO" id="GO:0005737">
    <property type="term" value="C:cytoplasm"/>
    <property type="evidence" value="ECO:0007669"/>
    <property type="project" value="UniProtKB-SubCell"/>
</dbReference>
<protein>
    <recommendedName>
        <fullName evidence="10 12">Glyceraldehyde-3-phosphate dehydrogenase</fullName>
        <shortName evidence="10">GAPDH</shortName>
        <ecNumber evidence="10 12">1.2.1.59</ecNumber>
    </recommendedName>
    <alternativeName>
        <fullName evidence="10">NAD(P)-dependent glyceraldehyde-3-phosphate dehydrogenase</fullName>
    </alternativeName>
</protein>
<evidence type="ECO:0000256" key="4">
    <source>
        <dbReference type="ARBA" id="ARBA00022857"/>
    </source>
</evidence>
<keyword evidence="4 10" id="KW-0521">NADP</keyword>
<comment type="subunit">
    <text evidence="3 10 12">Homotetramer.</text>
</comment>
<dbReference type="SUPFAM" id="SSF51735">
    <property type="entry name" value="NAD(P)-binding Rossmann-fold domains"/>
    <property type="match status" value="1"/>
</dbReference>
<dbReference type="InParanoid" id="G0EGB9"/>
<dbReference type="InterPro" id="IPR020831">
    <property type="entry name" value="GlycerAld/Erythrose_P_DH"/>
</dbReference>
<dbReference type="PROSITE" id="PS00071">
    <property type="entry name" value="GAPDH"/>
    <property type="match status" value="1"/>
</dbReference>
<keyword evidence="10 12" id="KW-0963">Cytoplasm</keyword>
<dbReference type="FunCoup" id="G0EGB9">
    <property type="interactions" value="97"/>
</dbReference>
<dbReference type="GO" id="GO:0047100">
    <property type="term" value="F:glyceraldehyde-3-phosphate dehydrogenase (NADP+) (phosphorylating) activity"/>
    <property type="evidence" value="ECO:0007669"/>
    <property type="project" value="RHEA"/>
</dbReference>
<reference evidence="14 15" key="1">
    <citation type="journal article" date="2011" name="Stand. Genomic Sci.">
        <title>Complete genome sequence of the hyperthermophilic chemolithoautotroph Pyrolobus fumarii type strain (1A).</title>
        <authorList>
            <person name="Anderson I."/>
            <person name="Goker M."/>
            <person name="Nolan M."/>
            <person name="Lucas S."/>
            <person name="Hammon N."/>
            <person name="Deshpande S."/>
            <person name="Cheng J.F."/>
            <person name="Tapia R."/>
            <person name="Han C."/>
            <person name="Goodwin L."/>
            <person name="Pitluck S."/>
            <person name="Huntemann M."/>
            <person name="Liolios K."/>
            <person name="Ivanova N."/>
            <person name="Pagani I."/>
            <person name="Mavromatis K."/>
            <person name="Ovchinikova G."/>
            <person name="Pati A."/>
            <person name="Chen A."/>
            <person name="Palaniappan K."/>
            <person name="Land M."/>
            <person name="Hauser L."/>
            <person name="Brambilla E.M."/>
            <person name="Huber H."/>
            <person name="Yasawong M."/>
            <person name="Rohde M."/>
            <person name="Spring S."/>
            <person name="Abt B."/>
            <person name="Sikorski J."/>
            <person name="Wirth R."/>
            <person name="Detter J.C."/>
            <person name="Woyke T."/>
            <person name="Bristow J."/>
            <person name="Eisen J.A."/>
            <person name="Markowitz V."/>
            <person name="Hugenholtz P."/>
            <person name="Kyrpides N.C."/>
            <person name="Klenk H.P."/>
            <person name="Lapidus A."/>
        </authorList>
    </citation>
    <scope>NUCLEOTIDE SEQUENCE [LARGE SCALE GENOMIC DNA]</scope>
    <source>
        <strain evidence="15">DSM 11204 / 1A</strain>
    </source>
</reference>
<dbReference type="EMBL" id="CP002838">
    <property type="protein sequence ID" value="AEM39144.1"/>
    <property type="molecule type" value="Genomic_DNA"/>
</dbReference>
<feature type="binding site" evidence="10">
    <location>
        <begin position="13"/>
        <end position="14"/>
    </location>
    <ligand>
        <name>NAD(+)</name>
        <dbReference type="ChEBI" id="CHEBI:57540"/>
    </ligand>
</feature>
<evidence type="ECO:0000256" key="3">
    <source>
        <dbReference type="ARBA" id="ARBA00011881"/>
    </source>
</evidence>
<organism evidence="14 15">
    <name type="scientific">Pyrolobus fumarii (strain DSM 11204 / 1A)</name>
    <dbReference type="NCBI Taxonomy" id="694429"/>
    <lineage>
        <taxon>Archaea</taxon>
        <taxon>Thermoproteota</taxon>
        <taxon>Thermoprotei</taxon>
        <taxon>Desulfurococcales</taxon>
        <taxon>Pyrodictiaceae</taxon>
        <taxon>Pyrolobus</taxon>
    </lineage>
</organism>
<evidence type="ECO:0000313" key="14">
    <source>
        <dbReference type="EMBL" id="AEM39144.1"/>
    </source>
</evidence>
<dbReference type="GO" id="GO:0051287">
    <property type="term" value="F:NAD binding"/>
    <property type="evidence" value="ECO:0007669"/>
    <property type="project" value="UniProtKB-UniRule"/>
</dbReference>
<dbReference type="GO" id="GO:0008839">
    <property type="term" value="F:4-hydroxy-tetrahydrodipicolinate reductase"/>
    <property type="evidence" value="ECO:0007669"/>
    <property type="project" value="InterPro"/>
</dbReference>
<keyword evidence="15" id="KW-1185">Reference proteome</keyword>
<evidence type="ECO:0000256" key="5">
    <source>
        <dbReference type="ARBA" id="ARBA00023002"/>
    </source>
</evidence>
<evidence type="ECO:0000313" key="15">
    <source>
        <dbReference type="Proteomes" id="UP000001037"/>
    </source>
</evidence>
<dbReference type="InterPro" id="IPR036291">
    <property type="entry name" value="NAD(P)-bd_dom_sf"/>
</dbReference>
<dbReference type="HOGENOM" id="CLU_069533_0_0_2"/>
<feature type="binding site" evidence="10">
    <location>
        <position position="303"/>
    </location>
    <ligand>
        <name>NAD(+)</name>
        <dbReference type="ChEBI" id="CHEBI:57540"/>
    </ligand>
</feature>
<gene>
    <name evidence="10" type="primary">gap</name>
    <name evidence="14" type="ordered locus">Pyrfu_1285</name>
</gene>
<dbReference type="STRING" id="694429.Pyrfu_1285"/>
<feature type="domain" description="Glyceraldehyde 3-phosphate dehydrogenase NAD(P) binding" evidence="13">
    <location>
        <begin position="4"/>
        <end position="142"/>
    </location>
</feature>
<evidence type="ECO:0000256" key="9">
    <source>
        <dbReference type="ARBA" id="ARBA00048853"/>
    </source>
</evidence>
<dbReference type="InterPro" id="IPR006436">
    <property type="entry name" value="Glyceraldehyde-3-P_DH_2_arc"/>
</dbReference>
<accession>G0EGB9</accession>
<dbReference type="Proteomes" id="UP000001037">
    <property type="component" value="Chromosome"/>
</dbReference>
<dbReference type="CDD" id="cd02278">
    <property type="entry name" value="GAPDH_II_N"/>
    <property type="match status" value="1"/>
</dbReference>
<evidence type="ECO:0000256" key="8">
    <source>
        <dbReference type="ARBA" id="ARBA00048067"/>
    </source>
</evidence>
<dbReference type="GO" id="GO:0006096">
    <property type="term" value="P:glycolytic process"/>
    <property type="evidence" value="ECO:0007669"/>
    <property type="project" value="UniProtKB-UniRule"/>
</dbReference>
<dbReference type="GO" id="GO:0004365">
    <property type="term" value="F:glyceraldehyde-3-phosphate dehydrogenase (NAD+) (phosphorylating) activity"/>
    <property type="evidence" value="ECO:0007669"/>
    <property type="project" value="UniProtKB-UniRule"/>
</dbReference>
<dbReference type="CDD" id="cd18127">
    <property type="entry name" value="GAPDH_II_C"/>
    <property type="match status" value="1"/>
</dbReference>
<dbReference type="UniPathway" id="UPA00109">
    <property type="reaction ID" value="UER00184"/>
</dbReference>
<feature type="binding site" evidence="10">
    <location>
        <begin position="196"/>
        <end position="197"/>
    </location>
    <ligand>
        <name>D-glyceraldehyde 3-phosphate</name>
        <dbReference type="ChEBI" id="CHEBI:59776"/>
    </ligand>
</feature>
<proteinExistence type="inferred from homology"/>
<feature type="binding site" evidence="10">
    <location>
        <position position="170"/>
    </location>
    <ligand>
        <name>NAD(+)</name>
        <dbReference type="ChEBI" id="CHEBI:57540"/>
    </ligand>
</feature>
<dbReference type="KEGG" id="pfm:Pyrfu_1285"/>
<feature type="binding site" evidence="10">
    <location>
        <position position="112"/>
    </location>
    <ligand>
        <name>NAD(+)</name>
        <dbReference type="ChEBI" id="CHEBI:57540"/>
    </ligand>
</feature>
<dbReference type="InterPro" id="IPR020829">
    <property type="entry name" value="GlycerAld_3-P_DH_cat"/>
</dbReference>
<evidence type="ECO:0000256" key="10">
    <source>
        <dbReference type="HAMAP-Rule" id="MF_00559"/>
    </source>
</evidence>
<comment type="catalytic activity">
    <reaction evidence="9 10 12">
        <text>D-glyceraldehyde 3-phosphate + phosphate + NAD(+) = (2R)-3-phospho-glyceroyl phosphate + NADH + H(+)</text>
        <dbReference type="Rhea" id="RHEA:10300"/>
        <dbReference type="ChEBI" id="CHEBI:15378"/>
        <dbReference type="ChEBI" id="CHEBI:43474"/>
        <dbReference type="ChEBI" id="CHEBI:57540"/>
        <dbReference type="ChEBI" id="CHEBI:57604"/>
        <dbReference type="ChEBI" id="CHEBI:57945"/>
        <dbReference type="ChEBI" id="CHEBI:59776"/>
        <dbReference type="EC" id="1.2.1.59"/>
    </reaction>
</comment>